<evidence type="ECO:0000256" key="1">
    <source>
        <dbReference type="SAM" id="Phobius"/>
    </source>
</evidence>
<proteinExistence type="predicted"/>
<dbReference type="AlphaFoldDB" id="A0A3N0BL55"/>
<dbReference type="PROSITE" id="PS51257">
    <property type="entry name" value="PROKAR_LIPOPROTEIN"/>
    <property type="match status" value="1"/>
</dbReference>
<organism evidence="2 3">
    <name type="scientific">Arthrobacter oryzae</name>
    <dbReference type="NCBI Taxonomy" id="409290"/>
    <lineage>
        <taxon>Bacteria</taxon>
        <taxon>Bacillati</taxon>
        <taxon>Actinomycetota</taxon>
        <taxon>Actinomycetes</taxon>
        <taxon>Micrococcales</taxon>
        <taxon>Micrococcaceae</taxon>
        <taxon>Arthrobacter</taxon>
    </lineage>
</organism>
<sequence>MSGRGGTKHVRCYAAGVLSFLIAGCLAGCAFGGAGDAPSTASTEPSGEPAPIVPTKGLEIRDIEAGNYTELEKRLAVARGLVILDDSGPVDGPEVGFRATATVSAAGAYTVTAACVGLPDAQIFVARPGSSAERLAFDLDCSGVLSQVIELQEGYVVAGVTRRDPTGPWTGAVAGVRITVE</sequence>
<dbReference type="EMBL" id="RBED01000147">
    <property type="protein sequence ID" value="RNL49180.1"/>
    <property type="molecule type" value="Genomic_DNA"/>
</dbReference>
<protein>
    <recommendedName>
        <fullName evidence="4">Lipoprotein</fullName>
    </recommendedName>
</protein>
<feature type="transmembrane region" description="Helical" evidence="1">
    <location>
        <begin position="12"/>
        <end position="34"/>
    </location>
</feature>
<accession>A0A3N0BL55</accession>
<reference evidence="2 3" key="1">
    <citation type="submission" date="2018-10" db="EMBL/GenBank/DDBJ databases">
        <title>Genome sequencing of Arthrobacter oryzae TNB02.</title>
        <authorList>
            <person name="Cho Y.-J."/>
            <person name="Cho A."/>
            <person name="Kim O.-S."/>
        </authorList>
    </citation>
    <scope>NUCLEOTIDE SEQUENCE [LARGE SCALE GENOMIC DNA]</scope>
    <source>
        <strain evidence="2 3">TNB02</strain>
    </source>
</reference>
<gene>
    <name evidence="2" type="ORF">D7003_18945</name>
</gene>
<evidence type="ECO:0000313" key="3">
    <source>
        <dbReference type="Proteomes" id="UP000273807"/>
    </source>
</evidence>
<evidence type="ECO:0008006" key="4">
    <source>
        <dbReference type="Google" id="ProtNLM"/>
    </source>
</evidence>
<comment type="caution">
    <text evidence="2">The sequence shown here is derived from an EMBL/GenBank/DDBJ whole genome shotgun (WGS) entry which is preliminary data.</text>
</comment>
<keyword evidence="3" id="KW-1185">Reference proteome</keyword>
<dbReference type="OrthoDB" id="4945798at2"/>
<keyword evidence="1" id="KW-0472">Membrane</keyword>
<name>A0A3N0BL55_9MICC</name>
<evidence type="ECO:0000313" key="2">
    <source>
        <dbReference type="EMBL" id="RNL49180.1"/>
    </source>
</evidence>
<dbReference type="Proteomes" id="UP000273807">
    <property type="component" value="Unassembled WGS sequence"/>
</dbReference>
<keyword evidence="1" id="KW-1133">Transmembrane helix</keyword>
<keyword evidence="1" id="KW-0812">Transmembrane</keyword>